<keyword evidence="1" id="KW-1133">Transmembrane helix</keyword>
<dbReference type="AlphaFoldDB" id="X6P8N7"/>
<dbReference type="Proteomes" id="UP000023152">
    <property type="component" value="Unassembled WGS sequence"/>
</dbReference>
<accession>X6P8N7</accession>
<dbReference type="EMBL" id="ASPP01002460">
    <property type="protein sequence ID" value="ETO34566.1"/>
    <property type="molecule type" value="Genomic_DNA"/>
</dbReference>
<feature type="transmembrane region" description="Helical" evidence="1">
    <location>
        <begin position="95"/>
        <end position="116"/>
    </location>
</feature>
<protein>
    <submittedName>
        <fullName evidence="2">Uncharacterized protein</fullName>
    </submittedName>
</protein>
<evidence type="ECO:0000313" key="2">
    <source>
        <dbReference type="EMBL" id="ETO34566.1"/>
    </source>
</evidence>
<keyword evidence="1" id="KW-0812">Transmembrane</keyword>
<organism evidence="2 3">
    <name type="scientific">Reticulomyxa filosa</name>
    <dbReference type="NCBI Taxonomy" id="46433"/>
    <lineage>
        <taxon>Eukaryota</taxon>
        <taxon>Sar</taxon>
        <taxon>Rhizaria</taxon>
        <taxon>Retaria</taxon>
        <taxon>Foraminifera</taxon>
        <taxon>Monothalamids</taxon>
        <taxon>Reticulomyxidae</taxon>
        <taxon>Reticulomyxa</taxon>
    </lineage>
</organism>
<evidence type="ECO:0000313" key="3">
    <source>
        <dbReference type="Proteomes" id="UP000023152"/>
    </source>
</evidence>
<sequence>MQVQTRKHVQGKCKKKNINKYTYMANTNNTTNIQTSTQTINSLKKKKRKLKEINNNNEFNLLQPVTKVDINNINLNQISNILNTNKRVCIYLKKMYLVVALCHFYFYVVFSTYVVVFEWDIVLALEFVLTFKLLDEKEDISKIKKECSEIKRIFGVEEEENIFALIGYIFYILNLL</sequence>
<keyword evidence="1" id="KW-0472">Membrane</keyword>
<name>X6P8N7_RETFI</name>
<proteinExistence type="predicted"/>
<keyword evidence="3" id="KW-1185">Reference proteome</keyword>
<gene>
    <name evidence="2" type="ORF">RFI_02528</name>
</gene>
<evidence type="ECO:0000256" key="1">
    <source>
        <dbReference type="SAM" id="Phobius"/>
    </source>
</evidence>
<comment type="caution">
    <text evidence="2">The sequence shown here is derived from an EMBL/GenBank/DDBJ whole genome shotgun (WGS) entry which is preliminary data.</text>
</comment>
<reference evidence="2 3" key="1">
    <citation type="journal article" date="2013" name="Curr. Biol.">
        <title>The Genome of the Foraminiferan Reticulomyxa filosa.</title>
        <authorList>
            <person name="Glockner G."/>
            <person name="Hulsmann N."/>
            <person name="Schleicher M."/>
            <person name="Noegel A.A."/>
            <person name="Eichinger L."/>
            <person name="Gallinger C."/>
            <person name="Pawlowski J."/>
            <person name="Sierra R."/>
            <person name="Euteneuer U."/>
            <person name="Pillet L."/>
            <person name="Moustafa A."/>
            <person name="Platzer M."/>
            <person name="Groth M."/>
            <person name="Szafranski K."/>
            <person name="Schliwa M."/>
        </authorList>
    </citation>
    <scope>NUCLEOTIDE SEQUENCE [LARGE SCALE GENOMIC DNA]</scope>
</reference>